<evidence type="ECO:0000313" key="2">
    <source>
        <dbReference type="EMBL" id="GID79669.1"/>
    </source>
</evidence>
<proteinExistence type="predicted"/>
<accession>A0ABQ3YI66</accession>
<protein>
    <recommendedName>
        <fullName evidence="1">N-acetyltransferase domain-containing protein</fullName>
    </recommendedName>
</protein>
<evidence type="ECO:0000259" key="1">
    <source>
        <dbReference type="PROSITE" id="PS51186"/>
    </source>
</evidence>
<comment type="caution">
    <text evidence="2">The sequence shown here is derived from an EMBL/GenBank/DDBJ whole genome shotgun (WGS) entry which is preliminary data.</text>
</comment>
<organism evidence="2 3">
    <name type="scientific">Paractinoplanes deccanensis</name>
    <dbReference type="NCBI Taxonomy" id="113561"/>
    <lineage>
        <taxon>Bacteria</taxon>
        <taxon>Bacillati</taxon>
        <taxon>Actinomycetota</taxon>
        <taxon>Actinomycetes</taxon>
        <taxon>Micromonosporales</taxon>
        <taxon>Micromonosporaceae</taxon>
        <taxon>Paractinoplanes</taxon>
    </lineage>
</organism>
<dbReference type="RefSeq" id="WP_239169431.1">
    <property type="nucleotide sequence ID" value="NZ_BAAABO010000031.1"/>
</dbReference>
<dbReference type="InterPro" id="IPR016181">
    <property type="entry name" value="Acyl_CoA_acyltransferase"/>
</dbReference>
<keyword evidence="3" id="KW-1185">Reference proteome</keyword>
<dbReference type="Gene3D" id="3.40.630.30">
    <property type="match status" value="1"/>
</dbReference>
<name>A0ABQ3YI66_9ACTN</name>
<dbReference type="InterPro" id="IPR013653">
    <property type="entry name" value="GCN5-like_dom"/>
</dbReference>
<dbReference type="Proteomes" id="UP000609879">
    <property type="component" value="Unassembled WGS sequence"/>
</dbReference>
<dbReference type="InterPro" id="IPR000182">
    <property type="entry name" value="GNAT_dom"/>
</dbReference>
<dbReference type="EMBL" id="BOMI01000175">
    <property type="protein sequence ID" value="GID79669.1"/>
    <property type="molecule type" value="Genomic_DNA"/>
</dbReference>
<dbReference type="SUPFAM" id="SSF55729">
    <property type="entry name" value="Acyl-CoA N-acyltransferases (Nat)"/>
    <property type="match status" value="1"/>
</dbReference>
<dbReference type="PROSITE" id="PS51186">
    <property type="entry name" value="GNAT"/>
    <property type="match status" value="1"/>
</dbReference>
<evidence type="ECO:0000313" key="3">
    <source>
        <dbReference type="Proteomes" id="UP000609879"/>
    </source>
</evidence>
<sequence>MLTLDDLATATRHDPLMIWAADRPEARVFARAGAVAVACPDLSRRDRMPVHGDPDAVADLLRDVLPLVGPSYRPLGDEALLTAVAERLPTVEVAGRFGWMDTARPPAYGGGEEQPHWLGPGELAEVTALLADAFPESYARPGGSGVRRWAGVRGADGALLAVAADAWSSARVGFLAGVATATGTRGRGLAASLCSFVTRELLAGRDRVALFVDYWNSAALATYEKLGFALRPIAAAHVSGS</sequence>
<feature type="domain" description="N-acetyltransferase" evidence="1">
    <location>
        <begin position="113"/>
        <end position="241"/>
    </location>
</feature>
<gene>
    <name evidence="2" type="ORF">Ade02nite_83100</name>
</gene>
<reference evidence="2 3" key="1">
    <citation type="submission" date="2021-01" db="EMBL/GenBank/DDBJ databases">
        <title>Whole genome shotgun sequence of Actinoplanes deccanensis NBRC 13994.</title>
        <authorList>
            <person name="Komaki H."/>
            <person name="Tamura T."/>
        </authorList>
    </citation>
    <scope>NUCLEOTIDE SEQUENCE [LARGE SCALE GENOMIC DNA]</scope>
    <source>
        <strain evidence="2 3">NBRC 13994</strain>
    </source>
</reference>
<dbReference type="Pfam" id="PF08445">
    <property type="entry name" value="FR47"/>
    <property type="match status" value="1"/>
</dbReference>